<organism evidence="8 9">
    <name type="scientific">Ceratotherium simum simum</name>
    <name type="common">Southern white rhinoceros</name>
    <dbReference type="NCBI Taxonomy" id="73337"/>
    <lineage>
        <taxon>Eukaryota</taxon>
        <taxon>Metazoa</taxon>
        <taxon>Chordata</taxon>
        <taxon>Craniata</taxon>
        <taxon>Vertebrata</taxon>
        <taxon>Euteleostomi</taxon>
        <taxon>Mammalia</taxon>
        <taxon>Eutheria</taxon>
        <taxon>Laurasiatheria</taxon>
        <taxon>Perissodactyla</taxon>
        <taxon>Rhinocerotidae</taxon>
        <taxon>Ceratotherium</taxon>
    </lineage>
</organism>
<dbReference type="InterPro" id="IPR000471">
    <property type="entry name" value="Interferon_alpha/beta/delta"/>
</dbReference>
<keyword evidence="5" id="KW-1015">Disulfide bond</keyword>
<dbReference type="SUPFAM" id="SSF47266">
    <property type="entry name" value="4-helical cytokines"/>
    <property type="match status" value="1"/>
</dbReference>
<dbReference type="PRINTS" id="PR00266">
    <property type="entry name" value="INTERFERONAB"/>
</dbReference>
<keyword evidence="8" id="KW-1185">Reference proteome</keyword>
<evidence type="ECO:0000313" key="9">
    <source>
        <dbReference type="RefSeq" id="XP_014647866.1"/>
    </source>
</evidence>
<dbReference type="Gene3D" id="1.20.1250.10">
    <property type="match status" value="1"/>
</dbReference>
<keyword evidence="2 6" id="KW-0202">Cytokine</keyword>
<evidence type="ECO:0000256" key="6">
    <source>
        <dbReference type="RuleBase" id="RU000436"/>
    </source>
</evidence>
<keyword evidence="7" id="KW-0732">Signal</keyword>
<feature type="chain" id="PRO_5047473915" evidence="7">
    <location>
        <begin position="23"/>
        <end position="167"/>
    </location>
</feature>
<evidence type="ECO:0000256" key="1">
    <source>
        <dbReference type="ARBA" id="ARBA00004613"/>
    </source>
</evidence>
<feature type="signal peptide" evidence="7">
    <location>
        <begin position="1"/>
        <end position="22"/>
    </location>
</feature>
<gene>
    <name evidence="9" type="primary">LOC101396657</name>
</gene>
<evidence type="ECO:0000313" key="8">
    <source>
        <dbReference type="Proteomes" id="UP000694910"/>
    </source>
</evidence>
<dbReference type="PANTHER" id="PTHR11691">
    <property type="entry name" value="TYPE I INTERFERON"/>
    <property type="match status" value="1"/>
</dbReference>
<name>A0ABM1D7T5_CERSS</name>
<evidence type="ECO:0000256" key="7">
    <source>
        <dbReference type="SAM" id="SignalP"/>
    </source>
</evidence>
<keyword evidence="3" id="KW-0964">Secreted</keyword>
<dbReference type="InterPro" id="IPR009079">
    <property type="entry name" value="4_helix_cytokine-like_core"/>
</dbReference>
<protein>
    <submittedName>
        <fullName evidence="9">Interferon alpha-2-like</fullName>
    </submittedName>
</protein>
<evidence type="ECO:0000256" key="4">
    <source>
        <dbReference type="ARBA" id="ARBA00023118"/>
    </source>
</evidence>
<keyword evidence="4 6" id="KW-0051">Antiviral defense</keyword>
<dbReference type="PROSITE" id="PS00252">
    <property type="entry name" value="INTERFERON_A_B_D"/>
    <property type="match status" value="1"/>
</dbReference>
<dbReference type="RefSeq" id="XP_014647866.1">
    <property type="nucleotide sequence ID" value="XM_014792380.1"/>
</dbReference>
<comment type="subcellular location">
    <subcellularLocation>
        <location evidence="1">Secreted</location>
    </subcellularLocation>
</comment>
<dbReference type="SMART" id="SM00076">
    <property type="entry name" value="IFabd"/>
    <property type="match status" value="1"/>
</dbReference>
<reference evidence="9" key="1">
    <citation type="submission" date="2025-08" db="UniProtKB">
        <authorList>
            <consortium name="RefSeq"/>
        </authorList>
    </citation>
    <scope>IDENTIFICATION</scope>
</reference>
<evidence type="ECO:0000256" key="3">
    <source>
        <dbReference type="ARBA" id="ARBA00022525"/>
    </source>
</evidence>
<dbReference type="GeneID" id="101396657"/>
<proteinExistence type="inferred from homology"/>
<dbReference type="Proteomes" id="UP000694910">
    <property type="component" value="Unplaced"/>
</dbReference>
<sequence length="167" mass="19356">MAQIHWLVAGVMLCSISACSLGGDLRWTGSLRKTEILMLLKQLENIPSQSCLNDRNDFKFPGETDNITQIERTQVTCFHQEMLQQVFNLFSTEHSRAAWNTTILDQLLSRLDHSLERVEEENLACPYLGIVVRKYFQGIHCYLKEKNFSPCAWEIVRVEMQRCLSLM</sequence>
<dbReference type="Pfam" id="PF00143">
    <property type="entry name" value="Interferon"/>
    <property type="match status" value="1"/>
</dbReference>
<dbReference type="PANTHER" id="PTHR11691:SF61">
    <property type="entry name" value="INTERFERON-DELTA-4"/>
    <property type="match status" value="1"/>
</dbReference>
<evidence type="ECO:0000256" key="5">
    <source>
        <dbReference type="ARBA" id="ARBA00023157"/>
    </source>
</evidence>
<comment type="similarity">
    <text evidence="6">Belongs to the alpha/beta interferon family.</text>
</comment>
<accession>A0ABM1D7T5</accession>
<evidence type="ECO:0000256" key="2">
    <source>
        <dbReference type="ARBA" id="ARBA00022514"/>
    </source>
</evidence>